<sequence>MRNRWRIVGPTAVGCSLLLSALLSASPARAEGGELPIPAWDRLPFAIRDGRIATVSVHTIPFAPGSRELTAPVEAALQRFVETIATDCFLTAQAIGHVRPETEAGGDAVGAQGLAQARSELVKKRLGRAGLPADAVAALSDYRFTVHEAGVTLWIFRLIEGEECGGVALARAVDPPAPRPVKPKAAASRTFHPATAAPTPAPPAPLPPPAAGAPVAGAEILFEPKNSHLPAGAEATLKRFVSGLGKGQGYQFELAATVDEPAPDDADPDVARRFQRWLAGRRLARITEWLQRNAPFRDVRVRGTLVEGAPPGRVAVRAHLLLPAQSVTGEPGAPMSPREQDGSGKKDGDRDRG</sequence>
<feature type="signal peptide" evidence="2">
    <location>
        <begin position="1"/>
        <end position="30"/>
    </location>
</feature>
<evidence type="ECO:0000256" key="1">
    <source>
        <dbReference type="SAM" id="MobiDB-lite"/>
    </source>
</evidence>
<proteinExistence type="predicted"/>
<keyword evidence="4" id="KW-1185">Reference proteome</keyword>
<evidence type="ECO:0000256" key="2">
    <source>
        <dbReference type="SAM" id="SignalP"/>
    </source>
</evidence>
<dbReference type="SUPFAM" id="SSF103088">
    <property type="entry name" value="OmpA-like"/>
    <property type="match status" value="1"/>
</dbReference>
<feature type="compositionally biased region" description="Basic and acidic residues" evidence="1">
    <location>
        <begin position="338"/>
        <end position="353"/>
    </location>
</feature>
<name>A0ABU8XNE1_9PROT</name>
<feature type="compositionally biased region" description="Pro residues" evidence="1">
    <location>
        <begin position="199"/>
        <end position="211"/>
    </location>
</feature>
<feature type="region of interest" description="Disordered" evidence="1">
    <location>
        <begin position="325"/>
        <end position="353"/>
    </location>
</feature>
<dbReference type="Proteomes" id="UP001375743">
    <property type="component" value="Unassembled WGS sequence"/>
</dbReference>
<reference evidence="3 4" key="1">
    <citation type="submission" date="2024-01" db="EMBL/GenBank/DDBJ databases">
        <title>Multi-omics insights into the function and evolution of sodium benzoate biodegradation pathways in Benzoatithermus flavus gen. nov., sp. nov. from hot spring.</title>
        <authorList>
            <person name="Hu C.-J."/>
            <person name="Li W.-J."/>
        </authorList>
    </citation>
    <scope>NUCLEOTIDE SEQUENCE [LARGE SCALE GENOMIC DNA]</scope>
    <source>
        <strain evidence="3 4">SYSU G07066</strain>
    </source>
</reference>
<dbReference type="InterPro" id="IPR036737">
    <property type="entry name" value="OmpA-like_sf"/>
</dbReference>
<gene>
    <name evidence="3" type="ORF">U1T56_05995</name>
</gene>
<protein>
    <submittedName>
        <fullName evidence="3">Uncharacterized protein</fullName>
    </submittedName>
</protein>
<accession>A0ABU8XNE1</accession>
<evidence type="ECO:0000313" key="4">
    <source>
        <dbReference type="Proteomes" id="UP001375743"/>
    </source>
</evidence>
<dbReference type="RefSeq" id="WP_418158538.1">
    <property type="nucleotide sequence ID" value="NZ_JBBLZC010000004.1"/>
</dbReference>
<feature type="compositionally biased region" description="Low complexity" evidence="1">
    <location>
        <begin position="183"/>
        <end position="198"/>
    </location>
</feature>
<dbReference type="EMBL" id="JBBLZC010000004">
    <property type="protein sequence ID" value="MEK0082692.1"/>
    <property type="molecule type" value="Genomic_DNA"/>
</dbReference>
<feature type="chain" id="PRO_5047024650" evidence="2">
    <location>
        <begin position="31"/>
        <end position="353"/>
    </location>
</feature>
<keyword evidence="2" id="KW-0732">Signal</keyword>
<evidence type="ECO:0000313" key="3">
    <source>
        <dbReference type="EMBL" id="MEK0082692.1"/>
    </source>
</evidence>
<organism evidence="3 4">
    <name type="scientific">Benzoatithermus flavus</name>
    <dbReference type="NCBI Taxonomy" id="3108223"/>
    <lineage>
        <taxon>Bacteria</taxon>
        <taxon>Pseudomonadati</taxon>
        <taxon>Pseudomonadota</taxon>
        <taxon>Alphaproteobacteria</taxon>
        <taxon>Geminicoccales</taxon>
        <taxon>Geminicoccaceae</taxon>
        <taxon>Benzoatithermus</taxon>
    </lineage>
</organism>
<feature type="region of interest" description="Disordered" evidence="1">
    <location>
        <begin position="174"/>
        <end position="212"/>
    </location>
</feature>
<comment type="caution">
    <text evidence="3">The sequence shown here is derived from an EMBL/GenBank/DDBJ whole genome shotgun (WGS) entry which is preliminary data.</text>
</comment>